<dbReference type="Proteomes" id="UP000219452">
    <property type="component" value="Unassembled WGS sequence"/>
</dbReference>
<dbReference type="AlphaFoldDB" id="A0A286G928"/>
<evidence type="ECO:0000313" key="2">
    <source>
        <dbReference type="Proteomes" id="UP000219452"/>
    </source>
</evidence>
<reference evidence="2" key="1">
    <citation type="submission" date="2017-09" db="EMBL/GenBank/DDBJ databases">
        <authorList>
            <person name="Varghese N."/>
            <person name="Submissions S."/>
        </authorList>
    </citation>
    <scope>NUCLEOTIDE SEQUENCE [LARGE SCALE GENOMIC DNA]</scope>
    <source>
        <strain evidence="2">DSM 29961</strain>
    </source>
</reference>
<gene>
    <name evidence="1" type="ORF">SAMN06269250_3746</name>
</gene>
<name>A0A286G928_9BACT</name>
<dbReference type="EMBL" id="OCNH01000003">
    <property type="protein sequence ID" value="SOD91998.1"/>
    <property type="molecule type" value="Genomic_DNA"/>
</dbReference>
<proteinExistence type="predicted"/>
<accession>A0A286G928</accession>
<evidence type="ECO:0000313" key="1">
    <source>
        <dbReference type="EMBL" id="SOD91998.1"/>
    </source>
</evidence>
<organism evidence="1 2">
    <name type="scientific">Spirosoma fluviale</name>
    <dbReference type="NCBI Taxonomy" id="1597977"/>
    <lineage>
        <taxon>Bacteria</taxon>
        <taxon>Pseudomonadati</taxon>
        <taxon>Bacteroidota</taxon>
        <taxon>Cytophagia</taxon>
        <taxon>Cytophagales</taxon>
        <taxon>Cytophagaceae</taxon>
        <taxon>Spirosoma</taxon>
    </lineage>
</organism>
<protein>
    <recommendedName>
        <fullName evidence="3">Beta-galactosidase trimerisation domain-containing protein</fullName>
    </recommendedName>
</protein>
<evidence type="ECO:0008006" key="3">
    <source>
        <dbReference type="Google" id="ProtNLM"/>
    </source>
</evidence>
<sequence>MLGESRAEAHGYVTLTFQPMRTQFLTFLSLLSLALLGFTTTVDTPNLDNSTLRGKPFNNITLEASLKPFKKNDKAYIRQVATELFTQWSALLRHTDTVSVMLWTSDGSEILDYKGKLDQPLEWARYIGNPNTEHEVGSGPKELSLHERAYLYMENPPAFTYGDLKFIIQTLKETGKRITGKPVLIGATFDPGPEFAKSEFKYRKHPEILGGNAMGHKTMVSCYSTLNADADAYAGFPKGIPANTPFGTFLGRQSQHFLTDLGYDYIWLSNGFGFGVEGWSSTGAIFNGKAFAPEKLANTKALIAGFWNLFRKECPAFQIQTRGTNLSTGADLARDGVDLKQIYGGKYNMLPPPNSPWAALDGDFGLEMVGYMSRMAELPDERYLFRYYTHDPWWVNSPWLDRYGQEPHDIYLPMAVARINAKGEIRLPTHLNFLTADNSYGEMPSQVPDEVTPHILKARYDSPTAPGPLVWVYPFDEYHSWAYKQPDRLPEIYYGDWLIRQAINNGFPLNTITSTGSLQNVLSAKPTYFKESILVSIVPDAGSSLEKTLIDFVQRGGKLLVYGPADHAGPAFLNLLNLQNTKSLEGEFQVKSTIMLDELTKKYPDRIVHNALFSGGGVATQVKNSADAGTKVLAQLMQGTTQRDVVWTREKREWNGGKVAYVRGTNSSKFTGGKLLTPDDPEQLFTGPLLMRYVLSQFGLDYRVDKRNPSVKNPVLTISRGSNGFFFSGYCPNTTITHRFKLPQGAPILTGYETELANGYSVYSMPKAWHRESRVFIDQPDGIVSCQEMTSGVKHMKRCIRLTGLKNATVRIYPDDGITDQTLHVYTNTSYPWKKGQTAFKSGDQTYGKHYVVENVTGDLVTFW</sequence>
<keyword evidence="2" id="KW-1185">Reference proteome</keyword>